<sequence length="185" mass="20164">MQSQSPTMCPPGVPPVAGEVTVWIVMGVSGSGKSTVGQALAEALTLPFCEGDSLHPAANIAKMAAGHPLTDADRWPWLDLIGDWIRTRLRQGEGGVVSCSALRRVYRDRLRQAGARVRFVYLDIPRQVLQQRLQARHHFMPASLLDSQLQTLEPPTADEAPVVVRGDLDLLATVELALRQIRDGA</sequence>
<keyword evidence="4 10" id="KW-0808">Transferase</keyword>
<dbReference type="RefSeq" id="WP_014404422.1">
    <property type="nucleotide sequence ID" value="NC_017033.1"/>
</dbReference>
<evidence type="ECO:0000256" key="3">
    <source>
        <dbReference type="ARBA" id="ARBA00012054"/>
    </source>
</evidence>
<reference evidence="11" key="1">
    <citation type="submission" date="2012-02" db="EMBL/GenBank/DDBJ databases">
        <title>The complete genome of Frateuria aurantia DSM 6220.</title>
        <authorList>
            <consortium name="US DOE Joint Genome Institute (JGI-PGF)"/>
            <person name="Lucas S."/>
            <person name="Copeland A."/>
            <person name="Lapidus A."/>
            <person name="Glavina del Rio T."/>
            <person name="Dalin E."/>
            <person name="Tice H."/>
            <person name="Bruce D."/>
            <person name="Goodwin L."/>
            <person name="Pitluck S."/>
            <person name="Peters L."/>
            <person name="Ovchinnikova G."/>
            <person name="Teshima H."/>
            <person name="Kyrpides N."/>
            <person name="Mavromatis K."/>
            <person name="Ivanova N."/>
            <person name="Brettin T."/>
            <person name="Detter J.C."/>
            <person name="Han C."/>
            <person name="Larimer F."/>
            <person name="Land M."/>
            <person name="Hauser L."/>
            <person name="Markowitz V."/>
            <person name="Cheng J.-F."/>
            <person name="Hugenholtz P."/>
            <person name="Woyke T."/>
            <person name="Wu D."/>
            <person name="Brambilla E."/>
            <person name="Klenk H.-P."/>
            <person name="Eisen J.A."/>
        </authorList>
    </citation>
    <scope>NUCLEOTIDE SEQUENCE</scope>
    <source>
        <strain evidence="11">DSM 6220</strain>
    </source>
</reference>
<comment type="pathway">
    <text evidence="1">Carbohydrate acid metabolism.</text>
</comment>
<dbReference type="SUPFAM" id="SSF52540">
    <property type="entry name" value="P-loop containing nucleoside triphosphate hydrolases"/>
    <property type="match status" value="1"/>
</dbReference>
<evidence type="ECO:0000256" key="6">
    <source>
        <dbReference type="ARBA" id="ARBA00022777"/>
    </source>
</evidence>
<dbReference type="CDD" id="cd02021">
    <property type="entry name" value="GntK"/>
    <property type="match status" value="1"/>
</dbReference>
<organism evidence="11 12">
    <name type="scientific">Frateuria aurantia (strain ATCC 33424 / DSM 6220 / KCTC 2777 / LMG 1558 / NBRC 3245 / NCIMB 13370)</name>
    <name type="common">Acetobacter aurantius</name>
    <dbReference type="NCBI Taxonomy" id="767434"/>
    <lineage>
        <taxon>Bacteria</taxon>
        <taxon>Pseudomonadati</taxon>
        <taxon>Pseudomonadota</taxon>
        <taxon>Gammaproteobacteria</taxon>
        <taxon>Lysobacterales</taxon>
        <taxon>Rhodanobacteraceae</taxon>
        <taxon>Frateuria</taxon>
    </lineage>
</organism>
<keyword evidence="8" id="KW-0311">Gluconate utilization</keyword>
<dbReference type="KEGG" id="fau:Fraau_3092"/>
<protein>
    <recommendedName>
        <fullName evidence="3 10">Gluconokinase</fullName>
        <ecNumber evidence="3 10">2.7.1.12</ecNumber>
    </recommendedName>
</protein>
<evidence type="ECO:0000256" key="2">
    <source>
        <dbReference type="ARBA" id="ARBA00008420"/>
    </source>
</evidence>
<evidence type="ECO:0000256" key="5">
    <source>
        <dbReference type="ARBA" id="ARBA00022741"/>
    </source>
</evidence>
<dbReference type="HOGENOM" id="CLU_077168_4_0_6"/>
<evidence type="ECO:0000256" key="4">
    <source>
        <dbReference type="ARBA" id="ARBA00022679"/>
    </source>
</evidence>
<name>H8L3Q0_FRAAD</name>
<evidence type="ECO:0000256" key="1">
    <source>
        <dbReference type="ARBA" id="ARBA00004761"/>
    </source>
</evidence>
<dbReference type="FunFam" id="3.40.50.300:FF:000522">
    <property type="entry name" value="Gluconokinase"/>
    <property type="match status" value="1"/>
</dbReference>
<dbReference type="Proteomes" id="UP000005234">
    <property type="component" value="Chromosome"/>
</dbReference>
<keyword evidence="12" id="KW-1185">Reference proteome</keyword>
<dbReference type="EC" id="2.7.1.12" evidence="3 10"/>
<evidence type="ECO:0000256" key="9">
    <source>
        <dbReference type="ARBA" id="ARBA00048090"/>
    </source>
</evidence>
<dbReference type="GO" id="GO:0019521">
    <property type="term" value="P:D-gluconate metabolic process"/>
    <property type="evidence" value="ECO:0007669"/>
    <property type="project" value="UniProtKB-KW"/>
</dbReference>
<dbReference type="GO" id="GO:0046316">
    <property type="term" value="F:gluconokinase activity"/>
    <property type="evidence" value="ECO:0007669"/>
    <property type="project" value="UniProtKB-EC"/>
</dbReference>
<dbReference type="eggNOG" id="COG3265">
    <property type="taxonomic scope" value="Bacteria"/>
</dbReference>
<comment type="similarity">
    <text evidence="2 10">Belongs to the gluconokinase GntK/GntV family.</text>
</comment>
<accession>H8L3Q0</accession>
<dbReference type="Pfam" id="PF13671">
    <property type="entry name" value="AAA_33"/>
    <property type="match status" value="1"/>
</dbReference>
<dbReference type="STRING" id="767434.Fraau_3092"/>
<keyword evidence="5 10" id="KW-0547">Nucleotide-binding</keyword>
<evidence type="ECO:0000256" key="10">
    <source>
        <dbReference type="RuleBase" id="RU363066"/>
    </source>
</evidence>
<dbReference type="PANTHER" id="PTHR43442">
    <property type="entry name" value="GLUCONOKINASE-RELATED"/>
    <property type="match status" value="1"/>
</dbReference>
<evidence type="ECO:0000313" key="12">
    <source>
        <dbReference type="Proteomes" id="UP000005234"/>
    </source>
</evidence>
<dbReference type="EMBL" id="CP003350">
    <property type="protein sequence ID" value="AFC87419.1"/>
    <property type="molecule type" value="Genomic_DNA"/>
</dbReference>
<keyword evidence="6 10" id="KW-0418">Kinase</keyword>
<dbReference type="InterPro" id="IPR006001">
    <property type="entry name" value="Therm_gnt_kin"/>
</dbReference>
<gene>
    <name evidence="11" type="ordered locus">Fraau_3092</name>
</gene>
<dbReference type="InterPro" id="IPR027417">
    <property type="entry name" value="P-loop_NTPase"/>
</dbReference>
<comment type="catalytic activity">
    <reaction evidence="9 10">
        <text>D-gluconate + ATP = 6-phospho-D-gluconate + ADP + H(+)</text>
        <dbReference type="Rhea" id="RHEA:19433"/>
        <dbReference type="ChEBI" id="CHEBI:15378"/>
        <dbReference type="ChEBI" id="CHEBI:18391"/>
        <dbReference type="ChEBI" id="CHEBI:30616"/>
        <dbReference type="ChEBI" id="CHEBI:58759"/>
        <dbReference type="ChEBI" id="CHEBI:456216"/>
        <dbReference type="EC" id="2.7.1.12"/>
    </reaction>
</comment>
<dbReference type="AlphaFoldDB" id="H8L3Q0"/>
<keyword evidence="7 10" id="KW-0067">ATP-binding</keyword>
<dbReference type="GO" id="GO:0005524">
    <property type="term" value="F:ATP binding"/>
    <property type="evidence" value="ECO:0007669"/>
    <property type="project" value="UniProtKB-KW"/>
</dbReference>
<dbReference type="NCBIfam" id="TIGR01313">
    <property type="entry name" value="therm_gnt_kin"/>
    <property type="match status" value="1"/>
</dbReference>
<proteinExistence type="inferred from homology"/>
<dbReference type="PANTHER" id="PTHR43442:SF3">
    <property type="entry name" value="GLUCONOKINASE-RELATED"/>
    <property type="match status" value="1"/>
</dbReference>
<dbReference type="GO" id="GO:0005737">
    <property type="term" value="C:cytoplasm"/>
    <property type="evidence" value="ECO:0007669"/>
    <property type="project" value="TreeGrafter"/>
</dbReference>
<evidence type="ECO:0000313" key="11">
    <source>
        <dbReference type="EMBL" id="AFC87419.1"/>
    </source>
</evidence>
<evidence type="ECO:0000256" key="8">
    <source>
        <dbReference type="ARBA" id="ARBA00023064"/>
    </source>
</evidence>
<dbReference type="Gene3D" id="3.40.50.300">
    <property type="entry name" value="P-loop containing nucleotide triphosphate hydrolases"/>
    <property type="match status" value="1"/>
</dbReference>
<evidence type="ECO:0000256" key="7">
    <source>
        <dbReference type="ARBA" id="ARBA00022840"/>
    </source>
</evidence>